<dbReference type="OrthoDB" id="952090at2"/>
<gene>
    <name evidence="2" type="ORF">SAMN05660750_03337</name>
</gene>
<dbReference type="Proteomes" id="UP000190130">
    <property type="component" value="Unassembled WGS sequence"/>
</dbReference>
<sequence length="275" mass="30975">MNVQNWIREATTTKRKRVVLRPISATYAFEAALLAPTNKILKRMAAQVAQDVLPATISAKRQMMRDDLNWFERAMRALRDFADGFVDGLRSEWRDAFDTEEGRNRRKWNEAVRSAIGIDLGAVLQAEGIGGTIDAAVLRNVSLVRGLSQDVAKRLSAKLLDGLTRGLNNREIEKIITTEFGIARRRAKLIARDQAGSFNGDLNRIRQTAMGVTEYVWSTSLDERVRGNPEGKYPNARPSHWAREGKTFRWDKPPSDGHPGQPINCRCTARAVIEF</sequence>
<name>A0A1T5FLJ0_9HYPH</name>
<protein>
    <submittedName>
        <fullName evidence="2">Phage putative head morphogenesis protein, SPP1 gp7 family</fullName>
    </submittedName>
</protein>
<feature type="domain" description="Phage head morphogenesis" evidence="1">
    <location>
        <begin position="156"/>
        <end position="269"/>
    </location>
</feature>
<proteinExistence type="predicted"/>
<dbReference type="NCBIfam" id="TIGR01641">
    <property type="entry name" value="phageSPP1_gp7"/>
    <property type="match status" value="1"/>
</dbReference>
<evidence type="ECO:0000313" key="2">
    <source>
        <dbReference type="EMBL" id="SKB97039.1"/>
    </source>
</evidence>
<evidence type="ECO:0000313" key="3">
    <source>
        <dbReference type="Proteomes" id="UP000190130"/>
    </source>
</evidence>
<dbReference type="RefSeq" id="WP_079591771.1">
    <property type="nucleotide sequence ID" value="NZ_FUYX01000009.1"/>
</dbReference>
<dbReference type="Pfam" id="PF04233">
    <property type="entry name" value="Phage_Mu_F"/>
    <property type="match status" value="1"/>
</dbReference>
<accession>A0A1T5FLJ0</accession>
<organism evidence="2 3">
    <name type="scientific">Bosea thiooxidans</name>
    <dbReference type="NCBI Taxonomy" id="53254"/>
    <lineage>
        <taxon>Bacteria</taxon>
        <taxon>Pseudomonadati</taxon>
        <taxon>Pseudomonadota</taxon>
        <taxon>Alphaproteobacteria</taxon>
        <taxon>Hyphomicrobiales</taxon>
        <taxon>Boseaceae</taxon>
        <taxon>Bosea</taxon>
    </lineage>
</organism>
<evidence type="ECO:0000259" key="1">
    <source>
        <dbReference type="Pfam" id="PF04233"/>
    </source>
</evidence>
<reference evidence="2 3" key="1">
    <citation type="submission" date="2017-02" db="EMBL/GenBank/DDBJ databases">
        <authorList>
            <person name="Peterson S.W."/>
        </authorList>
    </citation>
    <scope>NUCLEOTIDE SEQUENCE [LARGE SCALE GENOMIC DNA]</scope>
    <source>
        <strain evidence="2 3">DSM 9653</strain>
    </source>
</reference>
<dbReference type="EMBL" id="FUYX01000009">
    <property type="protein sequence ID" value="SKB97039.1"/>
    <property type="molecule type" value="Genomic_DNA"/>
</dbReference>
<dbReference type="InterPro" id="IPR006528">
    <property type="entry name" value="Phage_head_morphogenesis_dom"/>
</dbReference>
<dbReference type="AlphaFoldDB" id="A0A1T5FLJ0"/>